<dbReference type="InterPro" id="IPR050639">
    <property type="entry name" value="SSR_resolvase"/>
</dbReference>
<dbReference type="Pfam" id="PF07508">
    <property type="entry name" value="Recombinase"/>
    <property type="match status" value="1"/>
</dbReference>
<dbReference type="InterPro" id="IPR036162">
    <property type="entry name" value="Resolvase-like_N_sf"/>
</dbReference>
<evidence type="ECO:0000313" key="3">
    <source>
        <dbReference type="EMBL" id="MBB3041380.1"/>
    </source>
</evidence>
<proteinExistence type="predicted"/>
<sequence>MTDRGRAVIYTRISRDEEGNRVGVERQEADCRDLAKRLGLDVAHVYTDNDIGASSLSKKARPAYAAMLAAVRAGEVSTVLSYSNSRLTRRPAEWIDLITLANKGKLQIRTVVSGTYDLGTADGRAVAITVAAWDGAEAERIGERLEAAHRHLALRGEPFTGGRRAFGWKEDRRTIEPQEAELIREAVERVKAGWGVNTIARDWNERGIRTPWGGEWKFNNLHEVLTRPRTAGLRTLKKELVRDADGNVVKGKWQPIITTEEREEVLALLAARARPRRRRGKYLLGSLLRCGDCGAKMWGNLLRARNSTNYQCARGGHLAISGKRLEEAVMALVEIPQGRSSKFPTLGGCHCSGRRVPVAA</sequence>
<dbReference type="SMART" id="SM00857">
    <property type="entry name" value="Resolvase"/>
    <property type="match status" value="1"/>
</dbReference>
<dbReference type="Gene3D" id="3.90.1750.20">
    <property type="entry name" value="Putative Large Serine Recombinase, Chain B, Domain 2"/>
    <property type="match status" value="1"/>
</dbReference>
<dbReference type="CDD" id="cd00338">
    <property type="entry name" value="Ser_Recombinase"/>
    <property type="match status" value="1"/>
</dbReference>
<dbReference type="Proteomes" id="UP000589626">
    <property type="component" value="Unassembled WGS sequence"/>
</dbReference>
<dbReference type="SUPFAM" id="SSF53041">
    <property type="entry name" value="Resolvase-like"/>
    <property type="match status" value="1"/>
</dbReference>
<organism evidence="3 4">
    <name type="scientific">Nocardioides soli</name>
    <dbReference type="NCBI Taxonomy" id="1036020"/>
    <lineage>
        <taxon>Bacteria</taxon>
        <taxon>Bacillati</taxon>
        <taxon>Actinomycetota</taxon>
        <taxon>Actinomycetes</taxon>
        <taxon>Propionibacteriales</taxon>
        <taxon>Nocardioidaceae</taxon>
        <taxon>Nocardioides</taxon>
    </lineage>
</organism>
<dbReference type="PROSITE" id="PS51736">
    <property type="entry name" value="RECOMBINASES_3"/>
    <property type="match status" value="1"/>
</dbReference>
<protein>
    <submittedName>
        <fullName evidence="3">DNA invertase Pin-like site-specific DNA recombinase</fullName>
    </submittedName>
</protein>
<dbReference type="AlphaFoldDB" id="A0A7W4VT96"/>
<dbReference type="PANTHER" id="PTHR30461:SF23">
    <property type="entry name" value="DNA RECOMBINASE-RELATED"/>
    <property type="match status" value="1"/>
</dbReference>
<dbReference type="RefSeq" id="WP_183591290.1">
    <property type="nucleotide sequence ID" value="NZ_JACHWR010000001.1"/>
</dbReference>
<gene>
    <name evidence="3" type="ORF">FHU40_001181</name>
</gene>
<dbReference type="GO" id="GO:0003677">
    <property type="term" value="F:DNA binding"/>
    <property type="evidence" value="ECO:0007669"/>
    <property type="project" value="InterPro"/>
</dbReference>
<dbReference type="Pfam" id="PF00239">
    <property type="entry name" value="Resolvase"/>
    <property type="match status" value="1"/>
</dbReference>
<comment type="caution">
    <text evidence="3">The sequence shown here is derived from an EMBL/GenBank/DDBJ whole genome shotgun (WGS) entry which is preliminary data.</text>
</comment>
<dbReference type="PANTHER" id="PTHR30461">
    <property type="entry name" value="DNA-INVERTASE FROM LAMBDOID PROPHAGE"/>
    <property type="match status" value="1"/>
</dbReference>
<dbReference type="Gene3D" id="3.40.50.1390">
    <property type="entry name" value="Resolvase, N-terminal catalytic domain"/>
    <property type="match status" value="1"/>
</dbReference>
<reference evidence="3 4" key="1">
    <citation type="submission" date="2020-08" db="EMBL/GenBank/DDBJ databases">
        <title>Sequencing the genomes of 1000 actinobacteria strains.</title>
        <authorList>
            <person name="Klenk H.-P."/>
        </authorList>
    </citation>
    <scope>NUCLEOTIDE SEQUENCE [LARGE SCALE GENOMIC DNA]</scope>
    <source>
        <strain evidence="3 4">DSM 105498</strain>
    </source>
</reference>
<evidence type="ECO:0000313" key="4">
    <source>
        <dbReference type="Proteomes" id="UP000589626"/>
    </source>
</evidence>
<dbReference type="InterPro" id="IPR011109">
    <property type="entry name" value="DNA_bind_recombinase_dom"/>
</dbReference>
<evidence type="ECO:0000259" key="2">
    <source>
        <dbReference type="PROSITE" id="PS51737"/>
    </source>
</evidence>
<feature type="domain" description="Recombinase" evidence="2">
    <location>
        <begin position="165"/>
        <end position="275"/>
    </location>
</feature>
<feature type="domain" description="Resolvase/invertase-type recombinase catalytic" evidence="1">
    <location>
        <begin position="6"/>
        <end position="156"/>
    </location>
</feature>
<dbReference type="InterPro" id="IPR006119">
    <property type="entry name" value="Resolv_N"/>
</dbReference>
<dbReference type="EMBL" id="JACHWR010000001">
    <property type="protein sequence ID" value="MBB3041380.1"/>
    <property type="molecule type" value="Genomic_DNA"/>
</dbReference>
<accession>A0A7W4VT96</accession>
<dbReference type="PROSITE" id="PS51737">
    <property type="entry name" value="RECOMBINASE_DNA_BIND"/>
    <property type="match status" value="1"/>
</dbReference>
<name>A0A7W4VT96_9ACTN</name>
<dbReference type="InterPro" id="IPR038109">
    <property type="entry name" value="DNA_bind_recomb_sf"/>
</dbReference>
<keyword evidence="4" id="KW-1185">Reference proteome</keyword>
<evidence type="ECO:0000259" key="1">
    <source>
        <dbReference type="PROSITE" id="PS51736"/>
    </source>
</evidence>
<dbReference type="GO" id="GO:0000150">
    <property type="term" value="F:DNA strand exchange activity"/>
    <property type="evidence" value="ECO:0007669"/>
    <property type="project" value="InterPro"/>
</dbReference>